<dbReference type="Proteomes" id="UP000001549">
    <property type="component" value="Chromosome"/>
</dbReference>
<dbReference type="GO" id="GO:0016706">
    <property type="term" value="F:2-oxoglutarate-dependent dioxygenase activity"/>
    <property type="evidence" value="ECO:0007669"/>
    <property type="project" value="TreeGrafter"/>
</dbReference>
<dbReference type="GO" id="GO:0046872">
    <property type="term" value="F:metal ion binding"/>
    <property type="evidence" value="ECO:0007669"/>
    <property type="project" value="UniProtKB-KW"/>
</dbReference>
<keyword evidence="2" id="KW-0479">Metal-binding</keyword>
<keyword evidence="8" id="KW-1185">Reference proteome</keyword>
<dbReference type="AlphaFoldDB" id="F8B2Q6"/>
<keyword evidence="4" id="KW-0560">Oxidoreductase</keyword>
<evidence type="ECO:0000256" key="1">
    <source>
        <dbReference type="ARBA" id="ARBA00005896"/>
    </source>
</evidence>
<dbReference type="InterPro" id="IPR051323">
    <property type="entry name" value="AtsK-like"/>
</dbReference>
<feature type="domain" description="TauD/TfdA-like" evidence="6">
    <location>
        <begin position="8"/>
        <end position="68"/>
    </location>
</feature>
<dbReference type="PANTHER" id="PTHR30468">
    <property type="entry name" value="ALPHA-KETOGLUTARATE-DEPENDENT SULFONATE DIOXYGENASE"/>
    <property type="match status" value="1"/>
</dbReference>
<evidence type="ECO:0000256" key="4">
    <source>
        <dbReference type="ARBA" id="ARBA00023002"/>
    </source>
</evidence>
<dbReference type="HOGENOM" id="CLU_2093241_0_0_11"/>
<dbReference type="eggNOG" id="COG2175">
    <property type="taxonomic scope" value="Bacteria"/>
</dbReference>
<comment type="similarity">
    <text evidence="1">Belongs to the TfdA dioxygenase family.</text>
</comment>
<evidence type="ECO:0000313" key="7">
    <source>
        <dbReference type="EMBL" id="AEH07776.1"/>
    </source>
</evidence>
<gene>
    <name evidence="7" type="ordered locus">FsymDg_0204</name>
</gene>
<protein>
    <submittedName>
        <fullName evidence="7">Taurine catabolism dioxygenase TauD/TfdA</fullName>
    </submittedName>
</protein>
<evidence type="ECO:0000256" key="3">
    <source>
        <dbReference type="ARBA" id="ARBA00022964"/>
    </source>
</evidence>
<dbReference type="Pfam" id="PF02668">
    <property type="entry name" value="TauD"/>
    <property type="match status" value="1"/>
</dbReference>
<dbReference type="GO" id="GO:0005737">
    <property type="term" value="C:cytoplasm"/>
    <property type="evidence" value="ECO:0007669"/>
    <property type="project" value="TreeGrafter"/>
</dbReference>
<name>F8B2Q6_9ACTN</name>
<dbReference type="KEGG" id="fsy:FsymDg_0204"/>
<proteinExistence type="inferred from homology"/>
<evidence type="ECO:0000313" key="8">
    <source>
        <dbReference type="Proteomes" id="UP000001549"/>
    </source>
</evidence>
<dbReference type="STRING" id="656024.FsymDg_0204"/>
<dbReference type="EMBL" id="CP002801">
    <property type="protein sequence ID" value="AEH07776.1"/>
    <property type="molecule type" value="Genomic_DNA"/>
</dbReference>
<evidence type="ECO:0000259" key="6">
    <source>
        <dbReference type="Pfam" id="PF02668"/>
    </source>
</evidence>
<keyword evidence="3 7" id="KW-0223">Dioxygenase</keyword>
<reference evidence="7 8" key="1">
    <citation type="submission" date="2011-05" db="EMBL/GenBank/DDBJ databases">
        <title>Complete sequence of chromosome of Frankia symbiont of Datisca glomerata.</title>
        <authorList>
            <consortium name="US DOE Joint Genome Institute"/>
            <person name="Lucas S."/>
            <person name="Han J."/>
            <person name="Lapidus A."/>
            <person name="Cheng J.-F."/>
            <person name="Goodwin L."/>
            <person name="Pitluck S."/>
            <person name="Peters L."/>
            <person name="Mikhailova N."/>
            <person name="Chertkov O."/>
            <person name="Teshima H."/>
            <person name="Han C."/>
            <person name="Tapia R."/>
            <person name="Land M."/>
            <person name="Hauser L."/>
            <person name="Kyrpides N."/>
            <person name="Ivanova N."/>
            <person name="Pagani I."/>
            <person name="Berry A."/>
            <person name="Pawlowski K."/>
            <person name="Persson T."/>
            <person name="Vanden Heuvel B."/>
            <person name="Benson D."/>
            <person name="Woyke T."/>
        </authorList>
    </citation>
    <scope>NUCLEOTIDE SEQUENCE [LARGE SCALE GENOMIC DNA]</scope>
    <source>
        <strain evidence="8">4085684</strain>
    </source>
</reference>
<evidence type="ECO:0000256" key="2">
    <source>
        <dbReference type="ARBA" id="ARBA00022723"/>
    </source>
</evidence>
<evidence type="ECO:0000256" key="5">
    <source>
        <dbReference type="ARBA" id="ARBA00023004"/>
    </source>
</evidence>
<dbReference type="Gene3D" id="3.60.130.10">
    <property type="entry name" value="Clavaminate synthase-like"/>
    <property type="match status" value="2"/>
</dbReference>
<organism evidence="7 8">
    <name type="scientific">Candidatus Protofrankia datiscae</name>
    <dbReference type="NCBI Taxonomy" id="2716812"/>
    <lineage>
        <taxon>Bacteria</taxon>
        <taxon>Bacillati</taxon>
        <taxon>Actinomycetota</taxon>
        <taxon>Actinomycetes</taxon>
        <taxon>Frankiales</taxon>
        <taxon>Frankiaceae</taxon>
        <taxon>Protofrankia</taxon>
    </lineage>
</organism>
<keyword evidence="5" id="KW-0408">Iron</keyword>
<dbReference type="InterPro" id="IPR042098">
    <property type="entry name" value="TauD-like_sf"/>
</dbReference>
<dbReference type="SUPFAM" id="SSF51197">
    <property type="entry name" value="Clavaminate synthase-like"/>
    <property type="match status" value="2"/>
</dbReference>
<dbReference type="InterPro" id="IPR003819">
    <property type="entry name" value="TauD/TfdA-like"/>
</dbReference>
<accession>F8B2Q6</accession>
<dbReference type="PANTHER" id="PTHR30468:SF1">
    <property type="entry name" value="ALPHA-KETOGLUTARATE-DEPENDENT SULFONATE DIOXYGENASE"/>
    <property type="match status" value="1"/>
</dbReference>
<dbReference type="RefSeq" id="WP_013871772.1">
    <property type="nucleotide sequence ID" value="NC_015656.1"/>
</dbReference>
<sequence>MTFDPTAVTKLGPPAGAEIHNLDLRVPLSRGELAALTELLDVHKLLLFRGQSLDSQRYVGFCRNFGSVVLSWPAGDVAIWDNRVLLHYGVRGHGSFPRELERVLVARPSPLVEKLV</sequence>